<dbReference type="AlphaFoldDB" id="A0A9W7G2Q7"/>
<dbReference type="OrthoDB" id="203020at2759"/>
<dbReference type="SUPFAM" id="SSF49899">
    <property type="entry name" value="Concanavalin A-like lectins/glucanases"/>
    <property type="match status" value="1"/>
</dbReference>
<name>A0A9W7G2Q7_9STRA</name>
<gene>
    <name evidence="2" type="ORF">TrCOL_g11573</name>
</gene>
<evidence type="ECO:0000313" key="3">
    <source>
        <dbReference type="Proteomes" id="UP001165065"/>
    </source>
</evidence>
<comment type="caution">
    <text evidence="2">The sequence shown here is derived from an EMBL/GenBank/DDBJ whole genome shotgun (WGS) entry which is preliminary data.</text>
</comment>
<evidence type="ECO:0000313" key="2">
    <source>
        <dbReference type="EMBL" id="GMI33516.1"/>
    </source>
</evidence>
<sequence length="375" mass="42163">MSKNSCKKRRRKEKEEEEDETAVTPILPVDCMREITSFIRDDESLAIVSATCRDFRALALAQREFLADPAHIFDFRLDESDVVVETKTGLRDAVVDTGSSKSDMKAVLLGGMEPEGNGPPSDEATLSPEGLVCDGGADDLFMFSEDDGEIYDLTGGHAMIDTPIKFGGSLSVEIYYKRNVINPIKRYLDRHNSNNDAVVFDFDFQKYDDDESSSQHHRSRHDSIRFLDCAGKMDLQVKYGSDKKTKVEVAEGEFHTEAWGGNERFRFFRTDYDYATKNTTIAREMGSDLNKWVHVVITVSGTTAKIFKNGKLVVTNDDGAFSDHPLTLNGTLCAQYRYNHASNALNGTLAYMKIWPRFDLKESDVAALYSRRNST</sequence>
<protein>
    <recommendedName>
        <fullName evidence="4">F-box domain-containing protein</fullName>
    </recommendedName>
</protein>
<dbReference type="Proteomes" id="UP001165065">
    <property type="component" value="Unassembled WGS sequence"/>
</dbReference>
<evidence type="ECO:0008006" key="4">
    <source>
        <dbReference type="Google" id="ProtNLM"/>
    </source>
</evidence>
<dbReference type="SUPFAM" id="SSF81383">
    <property type="entry name" value="F-box domain"/>
    <property type="match status" value="1"/>
</dbReference>
<dbReference type="Gene3D" id="2.60.120.200">
    <property type="match status" value="1"/>
</dbReference>
<keyword evidence="3" id="KW-1185">Reference proteome</keyword>
<accession>A0A9W7G2Q7</accession>
<dbReference type="InterPro" id="IPR013320">
    <property type="entry name" value="ConA-like_dom_sf"/>
</dbReference>
<organism evidence="2 3">
    <name type="scientific">Triparma columacea</name>
    <dbReference type="NCBI Taxonomy" id="722753"/>
    <lineage>
        <taxon>Eukaryota</taxon>
        <taxon>Sar</taxon>
        <taxon>Stramenopiles</taxon>
        <taxon>Ochrophyta</taxon>
        <taxon>Bolidophyceae</taxon>
        <taxon>Parmales</taxon>
        <taxon>Triparmaceae</taxon>
        <taxon>Triparma</taxon>
    </lineage>
</organism>
<proteinExistence type="predicted"/>
<feature type="region of interest" description="Disordered" evidence="1">
    <location>
        <begin position="1"/>
        <end position="22"/>
    </location>
</feature>
<evidence type="ECO:0000256" key="1">
    <source>
        <dbReference type="SAM" id="MobiDB-lite"/>
    </source>
</evidence>
<feature type="compositionally biased region" description="Basic residues" evidence="1">
    <location>
        <begin position="1"/>
        <end position="12"/>
    </location>
</feature>
<dbReference type="InterPro" id="IPR036047">
    <property type="entry name" value="F-box-like_dom_sf"/>
</dbReference>
<dbReference type="Pfam" id="PF13385">
    <property type="entry name" value="Laminin_G_3"/>
    <property type="match status" value="1"/>
</dbReference>
<dbReference type="EMBL" id="BRYA01000033">
    <property type="protein sequence ID" value="GMI33516.1"/>
    <property type="molecule type" value="Genomic_DNA"/>
</dbReference>
<reference evidence="3" key="1">
    <citation type="journal article" date="2023" name="Commun. Biol.">
        <title>Genome analysis of Parmales, the sister group of diatoms, reveals the evolutionary specialization of diatoms from phago-mixotrophs to photoautotrophs.</title>
        <authorList>
            <person name="Ban H."/>
            <person name="Sato S."/>
            <person name="Yoshikawa S."/>
            <person name="Yamada K."/>
            <person name="Nakamura Y."/>
            <person name="Ichinomiya M."/>
            <person name="Sato N."/>
            <person name="Blanc-Mathieu R."/>
            <person name="Endo H."/>
            <person name="Kuwata A."/>
            <person name="Ogata H."/>
        </authorList>
    </citation>
    <scope>NUCLEOTIDE SEQUENCE [LARGE SCALE GENOMIC DNA]</scope>
</reference>